<keyword evidence="6" id="KW-1185">Reference proteome</keyword>
<evidence type="ECO:0000256" key="2">
    <source>
        <dbReference type="SAM" id="MobiDB-lite"/>
    </source>
</evidence>
<sequence>MTPQSTDTAVPMMKKWLRGGLITLAALQTVASVWQYVFPRSFYDDFPTVRLDPAYNEHLVSDVGGLGLALTAMLYVAAVVLDSKVVRSALLGYLIYAATHFTYHVTHVDHFSLREALGVGTGLGIEVVLAILLLYLGRLVHRAQSAAVPSAAPVTGPASQRPPEWRNPRTEPAPDFANVPAPAEGILVTLFITVRDVARSRDFYARVLGGTVVLNENPCIVRLSNSWIIMNPGGPPTPDKPGISVVDYQPGDTTSIFLNLRVADIRACYEQWKANGAQFLTPPIDRASEIRCYLRDPDGYLIEIGQSTGLLQGKRAITHPHDPTS</sequence>
<keyword evidence="3" id="KW-1133">Transmembrane helix</keyword>
<feature type="transmembrane region" description="Helical" evidence="3">
    <location>
        <begin position="88"/>
        <end position="105"/>
    </location>
</feature>
<dbReference type="Pfam" id="PF00903">
    <property type="entry name" value="Glyoxalase"/>
    <property type="match status" value="1"/>
</dbReference>
<evidence type="ECO:0000313" key="6">
    <source>
        <dbReference type="Proteomes" id="UP001303001"/>
    </source>
</evidence>
<dbReference type="Proteomes" id="UP001303001">
    <property type="component" value="Chromosome"/>
</dbReference>
<dbReference type="InterPro" id="IPR051785">
    <property type="entry name" value="MMCE/EMCE_epimerase"/>
</dbReference>
<dbReference type="RefSeq" id="WP_313721113.1">
    <property type="nucleotide sequence ID" value="NZ_CP134876.1"/>
</dbReference>
<dbReference type="EMBL" id="CP134876">
    <property type="protein sequence ID" value="WNM39203.1"/>
    <property type="molecule type" value="Genomic_DNA"/>
</dbReference>
<feature type="transmembrane region" description="Helical" evidence="3">
    <location>
        <begin position="59"/>
        <end position="81"/>
    </location>
</feature>
<name>A0ABY9ZVM2_9ACTN</name>
<evidence type="ECO:0000256" key="1">
    <source>
        <dbReference type="ARBA" id="ARBA00022723"/>
    </source>
</evidence>
<feature type="domain" description="VOC" evidence="4">
    <location>
        <begin position="185"/>
        <end position="307"/>
    </location>
</feature>
<dbReference type="PANTHER" id="PTHR43048">
    <property type="entry name" value="METHYLMALONYL-COA EPIMERASE"/>
    <property type="match status" value="1"/>
</dbReference>
<dbReference type="SUPFAM" id="SSF54593">
    <property type="entry name" value="Glyoxalase/Bleomycin resistance protein/Dihydroxybiphenyl dioxygenase"/>
    <property type="match status" value="1"/>
</dbReference>
<dbReference type="PANTHER" id="PTHR43048:SF4">
    <property type="entry name" value="RING-CLEAVING DIOXYGENASE-RELATED"/>
    <property type="match status" value="1"/>
</dbReference>
<dbReference type="InterPro" id="IPR029068">
    <property type="entry name" value="Glyas_Bleomycin-R_OHBP_Dase"/>
</dbReference>
<keyword evidence="3" id="KW-0472">Membrane</keyword>
<feature type="region of interest" description="Disordered" evidence="2">
    <location>
        <begin position="151"/>
        <end position="172"/>
    </location>
</feature>
<dbReference type="InterPro" id="IPR004360">
    <property type="entry name" value="Glyas_Fos-R_dOase_dom"/>
</dbReference>
<dbReference type="PROSITE" id="PS51819">
    <property type="entry name" value="VOC"/>
    <property type="match status" value="1"/>
</dbReference>
<dbReference type="InterPro" id="IPR037523">
    <property type="entry name" value="VOC_core"/>
</dbReference>
<evidence type="ECO:0000313" key="5">
    <source>
        <dbReference type="EMBL" id="WNM39203.1"/>
    </source>
</evidence>
<proteinExistence type="predicted"/>
<gene>
    <name evidence="5" type="ORF">RMN56_29470</name>
</gene>
<reference evidence="5 6" key="1">
    <citation type="submission" date="2023-09" db="EMBL/GenBank/DDBJ databases">
        <title>Micromonospora halotolerans DSM 45598 genome sequence.</title>
        <authorList>
            <person name="Mo P."/>
        </authorList>
    </citation>
    <scope>NUCLEOTIDE SEQUENCE [LARGE SCALE GENOMIC DNA]</scope>
    <source>
        <strain evidence="5 6">DSM 45598</strain>
    </source>
</reference>
<accession>A0ABY9ZVM2</accession>
<evidence type="ECO:0000259" key="4">
    <source>
        <dbReference type="PROSITE" id="PS51819"/>
    </source>
</evidence>
<keyword evidence="1" id="KW-0479">Metal-binding</keyword>
<keyword evidence="3" id="KW-0812">Transmembrane</keyword>
<organism evidence="5 6">
    <name type="scientific">Micromonospora halotolerans</name>
    <dbReference type="NCBI Taxonomy" id="709879"/>
    <lineage>
        <taxon>Bacteria</taxon>
        <taxon>Bacillati</taxon>
        <taxon>Actinomycetota</taxon>
        <taxon>Actinomycetes</taxon>
        <taxon>Micromonosporales</taxon>
        <taxon>Micromonosporaceae</taxon>
        <taxon>Micromonospora</taxon>
    </lineage>
</organism>
<evidence type="ECO:0000256" key="3">
    <source>
        <dbReference type="SAM" id="Phobius"/>
    </source>
</evidence>
<feature type="transmembrane region" description="Helical" evidence="3">
    <location>
        <begin position="117"/>
        <end position="136"/>
    </location>
</feature>
<protein>
    <submittedName>
        <fullName evidence="5">VOC family protein</fullName>
    </submittedName>
</protein>
<dbReference type="Gene3D" id="3.10.180.10">
    <property type="entry name" value="2,3-Dihydroxybiphenyl 1,2-Dioxygenase, domain 1"/>
    <property type="match status" value="1"/>
</dbReference>